<dbReference type="AlphaFoldDB" id="A0AAV7NR68"/>
<sequence>MNPVSKNVMSRLCSVAITLRDISGFAAVSLALRVMIIACSEDHGAGTGSSAASGSRVSDGVAEVGAGVPEVVELAGS</sequence>
<protein>
    <submittedName>
        <fullName evidence="1">Uncharacterized protein</fullName>
    </submittedName>
</protein>
<comment type="caution">
    <text evidence="1">The sequence shown here is derived from an EMBL/GenBank/DDBJ whole genome shotgun (WGS) entry which is preliminary data.</text>
</comment>
<gene>
    <name evidence="1" type="ORF">NDU88_003960</name>
</gene>
<keyword evidence="2" id="KW-1185">Reference proteome</keyword>
<evidence type="ECO:0000313" key="1">
    <source>
        <dbReference type="EMBL" id="KAJ1115738.1"/>
    </source>
</evidence>
<dbReference type="Proteomes" id="UP001066276">
    <property type="component" value="Chromosome 8"/>
</dbReference>
<organism evidence="1 2">
    <name type="scientific">Pleurodeles waltl</name>
    <name type="common">Iberian ribbed newt</name>
    <dbReference type="NCBI Taxonomy" id="8319"/>
    <lineage>
        <taxon>Eukaryota</taxon>
        <taxon>Metazoa</taxon>
        <taxon>Chordata</taxon>
        <taxon>Craniata</taxon>
        <taxon>Vertebrata</taxon>
        <taxon>Euteleostomi</taxon>
        <taxon>Amphibia</taxon>
        <taxon>Batrachia</taxon>
        <taxon>Caudata</taxon>
        <taxon>Salamandroidea</taxon>
        <taxon>Salamandridae</taxon>
        <taxon>Pleurodelinae</taxon>
        <taxon>Pleurodeles</taxon>
    </lineage>
</organism>
<accession>A0AAV7NR68</accession>
<reference evidence="1" key="1">
    <citation type="journal article" date="2022" name="bioRxiv">
        <title>Sequencing and chromosome-scale assembly of the giantPleurodeles waltlgenome.</title>
        <authorList>
            <person name="Brown T."/>
            <person name="Elewa A."/>
            <person name="Iarovenko S."/>
            <person name="Subramanian E."/>
            <person name="Araus A.J."/>
            <person name="Petzold A."/>
            <person name="Susuki M."/>
            <person name="Suzuki K.-i.T."/>
            <person name="Hayashi T."/>
            <person name="Toyoda A."/>
            <person name="Oliveira C."/>
            <person name="Osipova E."/>
            <person name="Leigh N.D."/>
            <person name="Simon A."/>
            <person name="Yun M.H."/>
        </authorList>
    </citation>
    <scope>NUCLEOTIDE SEQUENCE</scope>
    <source>
        <strain evidence="1">20211129_DDA</strain>
        <tissue evidence="1">Liver</tissue>
    </source>
</reference>
<name>A0AAV7NR68_PLEWA</name>
<evidence type="ECO:0000313" key="2">
    <source>
        <dbReference type="Proteomes" id="UP001066276"/>
    </source>
</evidence>
<proteinExistence type="predicted"/>
<dbReference type="EMBL" id="JANPWB010000012">
    <property type="protein sequence ID" value="KAJ1115738.1"/>
    <property type="molecule type" value="Genomic_DNA"/>
</dbReference>